<dbReference type="GO" id="GO:0005764">
    <property type="term" value="C:lysosome"/>
    <property type="evidence" value="ECO:0007669"/>
    <property type="project" value="TreeGrafter"/>
</dbReference>
<dbReference type="CDD" id="cd00161">
    <property type="entry name" value="beta-trefoil_Ricin-like"/>
    <property type="match status" value="1"/>
</dbReference>
<dbReference type="Proteomes" id="UP000473325">
    <property type="component" value="Unassembled WGS sequence"/>
</dbReference>
<dbReference type="SUPFAM" id="SSF51445">
    <property type="entry name" value="(Trans)glycosidases"/>
    <property type="match status" value="1"/>
</dbReference>
<dbReference type="InterPro" id="IPR000933">
    <property type="entry name" value="Glyco_hydro_29"/>
</dbReference>
<dbReference type="SUPFAM" id="SSF49785">
    <property type="entry name" value="Galactose-binding domain-like"/>
    <property type="match status" value="1"/>
</dbReference>
<dbReference type="PANTHER" id="PTHR10030:SF37">
    <property type="entry name" value="ALPHA-L-FUCOSIDASE-RELATED"/>
    <property type="match status" value="1"/>
</dbReference>
<dbReference type="Pfam" id="PF01120">
    <property type="entry name" value="Alpha_L_fucos"/>
    <property type="match status" value="1"/>
</dbReference>
<dbReference type="SUPFAM" id="SSF50370">
    <property type="entry name" value="Ricin B-like lectins"/>
    <property type="match status" value="1"/>
</dbReference>
<gene>
    <name evidence="7" type="ORF">GRQ65_05635</name>
</gene>
<reference evidence="7 8" key="1">
    <citation type="submission" date="2019-12" db="EMBL/GenBank/DDBJ databases">
        <authorList>
            <person name="Kun Z."/>
        </authorList>
    </citation>
    <scope>NUCLEOTIDE SEQUENCE [LARGE SCALE GENOMIC DNA]</scope>
    <source>
        <strain evidence="7 8">YIM 123512</strain>
    </source>
</reference>
<dbReference type="Pfam" id="PF00754">
    <property type="entry name" value="F5_F8_type_C"/>
    <property type="match status" value="1"/>
</dbReference>
<evidence type="ECO:0000256" key="4">
    <source>
        <dbReference type="ARBA" id="ARBA00022801"/>
    </source>
</evidence>
<feature type="domain" description="F5/8 type C" evidence="6">
    <location>
        <begin position="342"/>
        <end position="505"/>
    </location>
</feature>
<dbReference type="InterPro" id="IPR006311">
    <property type="entry name" value="TAT_signal"/>
</dbReference>
<sequence>MQARCDEAPAGGLSRRGLLTTAGAAGAAGALAGGLGGSVALADAVTDNHALLARFAGLRFGMVNHFGIGTFTGEDSAAPGRPPTTFAPTQVDCAQWAAAAKAAGMTYGVLTVKLPDGFALWPSVWSTQNVANSGWTQDVVAAYVEAFRAQGLRVGFSFSMWDRTQPVEAYDGRSVTDPRASVTPDDVDFVLGQLDELLSGYGEIDLLVTEKWADRAGQRAISVQAVREKVRALQPNCLMIDRGALSVPWLGDAVYFEEPMGIRAPSGNTFAAVQGQTIASSWLWRTSTPTESLVSASTTVSRLKELEGRYTSLLLNCPPNRNGRLDTNVVNRLAEIGRSWKPNTARAALPTQPVKVEWPVVPVAAWATAARDGEGPGNAIDGRSDNGWETCWSTWTSGNPKTGPFALPQSLVVDLGGTWSGISAVEYLPKQWGRQNGTDGDVTKAAISTSVDGVSWTKRADVSWAADRNAKLATWAPVTAAYVRLEVLAGSGNYANVGAVKVGGTSSAPVLLSRGALDGLTVRLVQAAGGLSAQVGGAGLVTGGGAAARQLWRLASTGDGYWTLEETASGQLLEVADDARAAGTAVRLGDDADSYRQHWALTTVAAGEAVLTNRFSGLVISTAGAVTGTGAGLVQGVPAAGQRAQRWSLQVQPVDGTAPAAASPSTPGVPSAAPVVAPTLNRVRVLAKRRRRTVEVTVAAAGATRVEARLSVTGAVVSRRTAAPGGAPSVVLRLPVPRTLGRARATVVVKVRGTGGIVVLKRRVVVPRPTGGAAS</sequence>
<evidence type="ECO:0000313" key="8">
    <source>
        <dbReference type="Proteomes" id="UP000473325"/>
    </source>
</evidence>
<keyword evidence="3" id="KW-0732">Signal</keyword>
<dbReference type="GO" id="GO:0004560">
    <property type="term" value="F:alpha-L-fucosidase activity"/>
    <property type="evidence" value="ECO:0007669"/>
    <property type="project" value="InterPro"/>
</dbReference>
<evidence type="ECO:0000259" key="6">
    <source>
        <dbReference type="PROSITE" id="PS50022"/>
    </source>
</evidence>
<dbReference type="Gene3D" id="2.80.10.50">
    <property type="match status" value="1"/>
</dbReference>
<evidence type="ECO:0000256" key="1">
    <source>
        <dbReference type="ARBA" id="ARBA00007951"/>
    </source>
</evidence>
<accession>A0A6L7ENV3</accession>
<evidence type="ECO:0000313" key="7">
    <source>
        <dbReference type="EMBL" id="MXG89027.1"/>
    </source>
</evidence>
<dbReference type="GO" id="GO:0006004">
    <property type="term" value="P:fucose metabolic process"/>
    <property type="evidence" value="ECO:0007669"/>
    <property type="project" value="TreeGrafter"/>
</dbReference>
<name>A0A6L7ENV3_9ACTN</name>
<dbReference type="Gene3D" id="3.20.20.80">
    <property type="entry name" value="Glycosidases"/>
    <property type="match status" value="1"/>
</dbReference>
<dbReference type="InterPro" id="IPR000772">
    <property type="entry name" value="Ricin_B_lectin"/>
</dbReference>
<dbReference type="PROSITE" id="PS50231">
    <property type="entry name" value="RICIN_B_LECTIN"/>
    <property type="match status" value="1"/>
</dbReference>
<evidence type="ECO:0000256" key="2">
    <source>
        <dbReference type="ARBA" id="ARBA00012662"/>
    </source>
</evidence>
<comment type="similarity">
    <text evidence="1">Belongs to the glycosyl hydrolase 29 family.</text>
</comment>
<dbReference type="Pfam" id="PF14200">
    <property type="entry name" value="RicinB_lectin_2"/>
    <property type="match status" value="1"/>
</dbReference>
<dbReference type="InterPro" id="IPR008979">
    <property type="entry name" value="Galactose-bd-like_sf"/>
</dbReference>
<dbReference type="PROSITE" id="PS50022">
    <property type="entry name" value="FA58C_3"/>
    <property type="match status" value="1"/>
</dbReference>
<dbReference type="Gene3D" id="2.60.120.260">
    <property type="entry name" value="Galactose-binding domain-like"/>
    <property type="match status" value="1"/>
</dbReference>
<keyword evidence="5" id="KW-0326">Glycosidase</keyword>
<organism evidence="7 8">
    <name type="scientific">Nocardioides flavescens</name>
    <dbReference type="NCBI Taxonomy" id="2691959"/>
    <lineage>
        <taxon>Bacteria</taxon>
        <taxon>Bacillati</taxon>
        <taxon>Actinomycetota</taxon>
        <taxon>Actinomycetes</taxon>
        <taxon>Propionibacteriales</taxon>
        <taxon>Nocardioidaceae</taxon>
        <taxon>Nocardioides</taxon>
    </lineage>
</organism>
<protein>
    <recommendedName>
        <fullName evidence="2">alpha-L-fucosidase</fullName>
        <ecNumber evidence="2">3.2.1.51</ecNumber>
    </recommendedName>
</protein>
<dbReference type="EMBL" id="WUEK01000003">
    <property type="protein sequence ID" value="MXG89027.1"/>
    <property type="molecule type" value="Genomic_DNA"/>
</dbReference>
<dbReference type="InterPro" id="IPR035992">
    <property type="entry name" value="Ricin_B-like_lectins"/>
</dbReference>
<dbReference type="PANTHER" id="PTHR10030">
    <property type="entry name" value="ALPHA-L-FUCOSIDASE"/>
    <property type="match status" value="1"/>
</dbReference>
<keyword evidence="8" id="KW-1185">Reference proteome</keyword>
<dbReference type="InterPro" id="IPR057739">
    <property type="entry name" value="Glyco_hydro_29_N"/>
</dbReference>
<comment type="caution">
    <text evidence="7">The sequence shown here is derived from an EMBL/GenBank/DDBJ whole genome shotgun (WGS) entry which is preliminary data.</text>
</comment>
<dbReference type="InterPro" id="IPR000421">
    <property type="entry name" value="FA58C"/>
</dbReference>
<evidence type="ECO:0000256" key="5">
    <source>
        <dbReference type="ARBA" id="ARBA00023295"/>
    </source>
</evidence>
<proteinExistence type="inferred from homology"/>
<dbReference type="EC" id="3.2.1.51" evidence="2"/>
<dbReference type="AlphaFoldDB" id="A0A6L7ENV3"/>
<dbReference type="InterPro" id="IPR017853">
    <property type="entry name" value="GH"/>
</dbReference>
<dbReference type="PROSITE" id="PS51318">
    <property type="entry name" value="TAT"/>
    <property type="match status" value="1"/>
</dbReference>
<keyword evidence="4" id="KW-0378">Hydrolase</keyword>
<dbReference type="GO" id="GO:0016139">
    <property type="term" value="P:glycoside catabolic process"/>
    <property type="evidence" value="ECO:0007669"/>
    <property type="project" value="TreeGrafter"/>
</dbReference>
<dbReference type="RefSeq" id="WP_160876075.1">
    <property type="nucleotide sequence ID" value="NZ_WUEK01000003.1"/>
</dbReference>
<dbReference type="SMART" id="SM00812">
    <property type="entry name" value="Alpha_L_fucos"/>
    <property type="match status" value="1"/>
</dbReference>
<evidence type="ECO:0000256" key="3">
    <source>
        <dbReference type="ARBA" id="ARBA00022729"/>
    </source>
</evidence>